<protein>
    <submittedName>
        <fullName evidence="2">FHA domain-containing protein</fullName>
    </submittedName>
</protein>
<dbReference type="SUPFAM" id="SSF49879">
    <property type="entry name" value="SMAD/FHA domain"/>
    <property type="match status" value="2"/>
</dbReference>
<dbReference type="CDD" id="cd00060">
    <property type="entry name" value="FHA"/>
    <property type="match status" value="1"/>
</dbReference>
<dbReference type="InterPro" id="IPR050923">
    <property type="entry name" value="Cell_Proc_Reg/RNA_Proc"/>
</dbReference>
<dbReference type="EMBL" id="JADWYS010000001">
    <property type="protein sequence ID" value="MBG9386683.1"/>
    <property type="molecule type" value="Genomic_DNA"/>
</dbReference>
<gene>
    <name evidence="2" type="ORF">I5803_01480</name>
</gene>
<keyword evidence="3" id="KW-1185">Reference proteome</keyword>
<dbReference type="PROSITE" id="PS50006">
    <property type="entry name" value="FHA_DOMAIN"/>
    <property type="match status" value="1"/>
</dbReference>
<dbReference type="RefSeq" id="WP_196984653.1">
    <property type="nucleotide sequence ID" value="NZ_JADWYS010000001.1"/>
</dbReference>
<accession>A0A931H179</accession>
<dbReference type="SMART" id="SM00240">
    <property type="entry name" value="FHA"/>
    <property type="match status" value="1"/>
</dbReference>
<dbReference type="Pfam" id="PF00498">
    <property type="entry name" value="FHA"/>
    <property type="match status" value="1"/>
</dbReference>
<dbReference type="InterPro" id="IPR008984">
    <property type="entry name" value="SMAD_FHA_dom_sf"/>
</dbReference>
<feature type="domain" description="FHA" evidence="1">
    <location>
        <begin position="23"/>
        <end position="73"/>
    </location>
</feature>
<dbReference type="InterPro" id="IPR000253">
    <property type="entry name" value="FHA_dom"/>
</dbReference>
<dbReference type="Gene3D" id="2.60.200.20">
    <property type="match status" value="1"/>
</dbReference>
<name>A0A931H179_9BURK</name>
<sequence>MPQLIASVEGVEIKHVYLQKDRTTLGRNADNDIVFDNMVVSGRHCVFEMHGLADVYLEDLRSTNGTYINGQMVKERRLLRDGEVIAIGNFRIQYLQESERPSGFSQTTAMRIDGPGGPMQAAFKVLNGSSEGLEVPVVKAVTTFGKPGVAVVAVSHRRDGYYVAYMEGATRPTLNGQPLGEKAVQLSSHDVLELAGTRMLFRLE</sequence>
<evidence type="ECO:0000313" key="3">
    <source>
        <dbReference type="Proteomes" id="UP000651050"/>
    </source>
</evidence>
<dbReference type="AlphaFoldDB" id="A0A931H179"/>
<dbReference type="Proteomes" id="UP000651050">
    <property type="component" value="Unassembled WGS sequence"/>
</dbReference>
<organism evidence="2 3">
    <name type="scientific">Caenimonas aquaedulcis</name>
    <dbReference type="NCBI Taxonomy" id="2793270"/>
    <lineage>
        <taxon>Bacteria</taxon>
        <taxon>Pseudomonadati</taxon>
        <taxon>Pseudomonadota</taxon>
        <taxon>Betaproteobacteria</taxon>
        <taxon>Burkholderiales</taxon>
        <taxon>Comamonadaceae</taxon>
        <taxon>Caenimonas</taxon>
    </lineage>
</organism>
<evidence type="ECO:0000313" key="2">
    <source>
        <dbReference type="EMBL" id="MBG9386683.1"/>
    </source>
</evidence>
<evidence type="ECO:0000259" key="1">
    <source>
        <dbReference type="PROSITE" id="PS50006"/>
    </source>
</evidence>
<reference evidence="2" key="1">
    <citation type="submission" date="2020-11" db="EMBL/GenBank/DDBJ databases">
        <title>Bacterial whole genome sequence for Caenimonas sp. DR4.4.</title>
        <authorList>
            <person name="Le V."/>
            <person name="Ko S.-R."/>
            <person name="Ahn C.-Y."/>
            <person name="Oh H.-M."/>
        </authorList>
    </citation>
    <scope>NUCLEOTIDE SEQUENCE</scope>
    <source>
        <strain evidence="2">DR4.4</strain>
    </source>
</reference>
<proteinExistence type="predicted"/>
<comment type="caution">
    <text evidence="2">The sequence shown here is derived from an EMBL/GenBank/DDBJ whole genome shotgun (WGS) entry which is preliminary data.</text>
</comment>
<dbReference type="PANTHER" id="PTHR23308">
    <property type="entry name" value="NUCLEAR INHIBITOR OF PROTEIN PHOSPHATASE-1"/>
    <property type="match status" value="1"/>
</dbReference>